<sequence>MRVATVDGLVTLFYDGSKDLFNHDLHSKWFVKWNEHGLNEDEWEEWDLSTDCKNYWRERDKHGSRVIFANTVIRIERFAFICCKRLAFIKWSINLEFIGQCALSDCNLSSVFVPPRCREIRDHAFACNCNLKLLNVPQNTNLVEPHWIIRDTVLYSKYELQRADPELDVWLKNINDDDEFALHRVCASFEPTLDMILHTMKEKGGPKAFKVENNIGITPSQYLKENPYATVTEKEIIEKYVLQMMGELQSDQEVL</sequence>
<proteinExistence type="predicted"/>
<name>A0AAD3HAZ4_9STRA</name>
<organism evidence="1 2">
    <name type="scientific">Chaetoceros tenuissimus</name>
    <dbReference type="NCBI Taxonomy" id="426638"/>
    <lineage>
        <taxon>Eukaryota</taxon>
        <taxon>Sar</taxon>
        <taxon>Stramenopiles</taxon>
        <taxon>Ochrophyta</taxon>
        <taxon>Bacillariophyta</taxon>
        <taxon>Coscinodiscophyceae</taxon>
        <taxon>Chaetocerotophycidae</taxon>
        <taxon>Chaetocerotales</taxon>
        <taxon>Chaetocerotaceae</taxon>
        <taxon>Chaetoceros</taxon>
    </lineage>
</organism>
<dbReference type="InterPro" id="IPR032675">
    <property type="entry name" value="LRR_dom_sf"/>
</dbReference>
<dbReference type="InterPro" id="IPR026906">
    <property type="entry name" value="LRR_5"/>
</dbReference>
<evidence type="ECO:0000313" key="2">
    <source>
        <dbReference type="Proteomes" id="UP001054902"/>
    </source>
</evidence>
<protein>
    <submittedName>
        <fullName evidence="1">Uncharacterized protein</fullName>
    </submittedName>
</protein>
<dbReference type="Gene3D" id="3.80.10.10">
    <property type="entry name" value="Ribonuclease Inhibitor"/>
    <property type="match status" value="1"/>
</dbReference>
<dbReference type="AlphaFoldDB" id="A0AAD3HAZ4"/>
<dbReference type="EMBL" id="BLLK01000057">
    <property type="protein sequence ID" value="GFH57197.1"/>
    <property type="molecule type" value="Genomic_DNA"/>
</dbReference>
<evidence type="ECO:0000313" key="1">
    <source>
        <dbReference type="EMBL" id="GFH57197.1"/>
    </source>
</evidence>
<gene>
    <name evidence="1" type="ORF">CTEN210_13673</name>
</gene>
<dbReference type="Pfam" id="PF13306">
    <property type="entry name" value="LRR_5"/>
    <property type="match status" value="1"/>
</dbReference>
<accession>A0AAD3HAZ4</accession>
<dbReference type="Proteomes" id="UP001054902">
    <property type="component" value="Unassembled WGS sequence"/>
</dbReference>
<reference evidence="1 2" key="1">
    <citation type="journal article" date="2021" name="Sci. Rep.">
        <title>The genome of the diatom Chaetoceros tenuissimus carries an ancient integrated fragment of an extant virus.</title>
        <authorList>
            <person name="Hongo Y."/>
            <person name="Kimura K."/>
            <person name="Takaki Y."/>
            <person name="Yoshida Y."/>
            <person name="Baba S."/>
            <person name="Kobayashi G."/>
            <person name="Nagasaki K."/>
            <person name="Hano T."/>
            <person name="Tomaru Y."/>
        </authorList>
    </citation>
    <scope>NUCLEOTIDE SEQUENCE [LARGE SCALE GENOMIC DNA]</scope>
    <source>
        <strain evidence="1 2">NIES-3715</strain>
    </source>
</reference>
<comment type="caution">
    <text evidence="1">The sequence shown here is derived from an EMBL/GenBank/DDBJ whole genome shotgun (WGS) entry which is preliminary data.</text>
</comment>
<keyword evidence="2" id="KW-1185">Reference proteome</keyword>